<keyword evidence="1" id="KW-0732">Signal</keyword>
<accession>A0A5C6ZMS6</accession>
<dbReference type="RefSeq" id="WP_147084832.1">
    <property type="nucleotide sequence ID" value="NZ_VORM01000001.1"/>
</dbReference>
<keyword evidence="3" id="KW-1185">Reference proteome</keyword>
<proteinExistence type="predicted"/>
<reference evidence="2 3" key="1">
    <citation type="submission" date="2019-08" db="EMBL/GenBank/DDBJ databases">
        <title>Genomes of Subsaximicrobium wynnwilliamsii strains.</title>
        <authorList>
            <person name="Bowman J.P."/>
        </authorList>
    </citation>
    <scope>NUCLEOTIDE SEQUENCE [LARGE SCALE GENOMIC DNA]</scope>
    <source>
        <strain evidence="2 3">2-80-2</strain>
    </source>
</reference>
<feature type="chain" id="PRO_5023004172" evidence="1">
    <location>
        <begin position="26"/>
        <end position="120"/>
    </location>
</feature>
<name>A0A5C6ZMS6_9FLAO</name>
<dbReference type="EMBL" id="VORO01000002">
    <property type="protein sequence ID" value="TXD90730.1"/>
    <property type="molecule type" value="Genomic_DNA"/>
</dbReference>
<evidence type="ECO:0000313" key="2">
    <source>
        <dbReference type="EMBL" id="TXD90730.1"/>
    </source>
</evidence>
<evidence type="ECO:0000256" key="1">
    <source>
        <dbReference type="SAM" id="SignalP"/>
    </source>
</evidence>
<feature type="signal peptide" evidence="1">
    <location>
        <begin position="1"/>
        <end position="25"/>
    </location>
</feature>
<dbReference type="Proteomes" id="UP000321578">
    <property type="component" value="Unassembled WGS sequence"/>
</dbReference>
<dbReference type="OrthoDB" id="1135076at2"/>
<protein>
    <submittedName>
        <fullName evidence="2">Uncharacterized protein</fullName>
    </submittedName>
</protein>
<dbReference type="AlphaFoldDB" id="A0A5C6ZMS6"/>
<gene>
    <name evidence="2" type="ORF">ESY86_01845</name>
</gene>
<organism evidence="2 3">
    <name type="scientific">Subsaximicrobium wynnwilliamsii</name>
    <dbReference type="NCBI Taxonomy" id="291179"/>
    <lineage>
        <taxon>Bacteria</taxon>
        <taxon>Pseudomonadati</taxon>
        <taxon>Bacteroidota</taxon>
        <taxon>Flavobacteriia</taxon>
        <taxon>Flavobacteriales</taxon>
        <taxon>Flavobacteriaceae</taxon>
        <taxon>Subsaximicrobium</taxon>
    </lineage>
</organism>
<sequence>MKKQLLLLSFAVCLFLGSQSTFAQAASNVQNQAYSSEATPKMRAMRVIETFSRRTDVSAEQKDAIITLFNDNQRKYSAIATLEDPKQKVEKEAKMQVYIDKQLKGILTEDQFGLYTKSKL</sequence>
<evidence type="ECO:0000313" key="3">
    <source>
        <dbReference type="Proteomes" id="UP000321578"/>
    </source>
</evidence>
<comment type="caution">
    <text evidence="2">The sequence shown here is derived from an EMBL/GenBank/DDBJ whole genome shotgun (WGS) entry which is preliminary data.</text>
</comment>